<dbReference type="RefSeq" id="WP_054085429.1">
    <property type="nucleotide sequence ID" value="NZ_LJPZ01000416.1"/>
</dbReference>
<organism evidence="1 2">
    <name type="scientific">Pseudomonas syringae pv. coriandricola</name>
    <dbReference type="NCBI Taxonomy" id="264453"/>
    <lineage>
        <taxon>Bacteria</taxon>
        <taxon>Pseudomonadati</taxon>
        <taxon>Pseudomonadota</taxon>
        <taxon>Gammaproteobacteria</taxon>
        <taxon>Pseudomonadales</taxon>
        <taxon>Pseudomonadaceae</taxon>
        <taxon>Pseudomonas</taxon>
    </lineage>
</organism>
<protein>
    <recommendedName>
        <fullName evidence="3">DUF4225 domain-containing protein</fullName>
    </recommendedName>
</protein>
<dbReference type="Proteomes" id="UP000271468">
    <property type="component" value="Unassembled WGS sequence"/>
</dbReference>
<dbReference type="AlphaFoldDB" id="A0A3M3JDD1"/>
<evidence type="ECO:0000313" key="2">
    <source>
        <dbReference type="Proteomes" id="UP000271468"/>
    </source>
</evidence>
<dbReference type="EMBL" id="RBOV01000309">
    <property type="protein sequence ID" value="RMN08777.1"/>
    <property type="molecule type" value="Genomic_DNA"/>
</dbReference>
<name>A0A3M3JDD1_9PSED</name>
<dbReference type="Pfam" id="PF13988">
    <property type="entry name" value="DUF4225"/>
    <property type="match status" value="1"/>
</dbReference>
<proteinExistence type="predicted"/>
<accession>A0A3M3JDD1</accession>
<evidence type="ECO:0000313" key="1">
    <source>
        <dbReference type="EMBL" id="RMN08777.1"/>
    </source>
</evidence>
<dbReference type="PROSITE" id="PS51257">
    <property type="entry name" value="PROKAR_LIPOPROTEIN"/>
    <property type="match status" value="1"/>
</dbReference>
<comment type="caution">
    <text evidence="1">The sequence shown here is derived from an EMBL/GenBank/DDBJ whole genome shotgun (WGS) entry which is preliminary data.</text>
</comment>
<dbReference type="InterPro" id="IPR025320">
    <property type="entry name" value="DUF4225"/>
</dbReference>
<gene>
    <name evidence="1" type="ORF">ALQ65_04239</name>
</gene>
<sequence length="240" mass="26140">MSTTARRDAAGTHDLWQVRQAATFLSGQACTLSARHIHDGALRLQFNREVAYYARGIVRDVESGAKSVDEGLRAIKREQNSLISQSTEMTQKGIGAAAGALQITSGLGICYASAGTLCVLFGMPLIAHGANNVYENGRNIIEGRSDTEGPTRKAYQAVSKFAGGSKFEGNMTYGAMDLLLSGYGMGRMILRPDAWRLFRYTNTDYIRAYKIAPIGILTLEGTSNSMTLKGMHSEWKLNNE</sequence>
<evidence type="ECO:0008006" key="3">
    <source>
        <dbReference type="Google" id="ProtNLM"/>
    </source>
</evidence>
<reference evidence="1 2" key="1">
    <citation type="submission" date="2018-08" db="EMBL/GenBank/DDBJ databases">
        <title>Recombination of ecologically and evolutionarily significant loci maintains genetic cohesion in the Pseudomonas syringae species complex.</title>
        <authorList>
            <person name="Dillon M."/>
            <person name="Thakur S."/>
            <person name="Almeida R.N.D."/>
            <person name="Weir B.S."/>
            <person name="Guttman D.S."/>
        </authorList>
    </citation>
    <scope>NUCLEOTIDE SEQUENCE [LARGE SCALE GENOMIC DNA]</scope>
    <source>
        <strain evidence="1 2">ICMP 12341</strain>
    </source>
</reference>